<proteinExistence type="predicted"/>
<reference evidence="2" key="1">
    <citation type="submission" date="2016-10" db="EMBL/GenBank/DDBJ databases">
        <authorList>
            <person name="de Groot N.N."/>
        </authorList>
    </citation>
    <scope>NUCLEOTIDE SEQUENCE [LARGE SCALE GENOMIC DNA]</scope>
    <source>
        <strain evidence="2">10nlg</strain>
    </source>
</reference>
<evidence type="ECO:0000313" key="1">
    <source>
        <dbReference type="EMBL" id="SER60831.1"/>
    </source>
</evidence>
<comment type="caution">
    <text evidence="1">The sequence shown here is derived from an EMBL/GenBank/DDBJ whole genome shotgun (WGS) entry which is preliminary data.</text>
</comment>
<organism evidence="1 2">
    <name type="scientific">Salisediminibacterium halotolerans</name>
    <dbReference type="NCBI Taxonomy" id="517425"/>
    <lineage>
        <taxon>Bacteria</taxon>
        <taxon>Bacillati</taxon>
        <taxon>Bacillota</taxon>
        <taxon>Bacilli</taxon>
        <taxon>Bacillales</taxon>
        <taxon>Bacillaceae</taxon>
        <taxon>Salisediminibacterium</taxon>
    </lineage>
</organism>
<dbReference type="Proteomes" id="UP000199318">
    <property type="component" value="Unassembled WGS sequence"/>
</dbReference>
<keyword evidence="2" id="KW-1185">Reference proteome</keyword>
<dbReference type="EMBL" id="FOGV01000003">
    <property type="protein sequence ID" value="SER60831.1"/>
    <property type="molecule type" value="Genomic_DNA"/>
</dbReference>
<dbReference type="RefSeq" id="WP_093071920.1">
    <property type="nucleotide sequence ID" value="NZ_BJVE01000114.1"/>
</dbReference>
<dbReference type="OrthoDB" id="2680439at2"/>
<evidence type="ECO:0000313" key="2">
    <source>
        <dbReference type="Proteomes" id="UP000199318"/>
    </source>
</evidence>
<dbReference type="AlphaFoldDB" id="A0A1H9QJS7"/>
<protein>
    <submittedName>
        <fullName evidence="1">Uncharacterized protein</fullName>
    </submittedName>
</protein>
<name>A0A1H9QJS7_9BACI</name>
<gene>
    <name evidence="1" type="ORF">SAMN05444126_10350</name>
</gene>
<sequence>MAKTDNVRAFRELYELILFYAEQRDQPAPEGFDFYAELRRCCDELNLDADDLIDEFDLDFKSS</sequence>
<accession>A0A1H9QJS7</accession>